<feature type="compositionally biased region" description="Pro residues" evidence="1">
    <location>
        <begin position="534"/>
        <end position="550"/>
    </location>
</feature>
<comment type="caution">
    <text evidence="2">The sequence shown here is derived from an EMBL/GenBank/DDBJ whole genome shotgun (WGS) entry which is preliminary data.</text>
</comment>
<evidence type="ECO:0000256" key="1">
    <source>
        <dbReference type="SAM" id="MobiDB-lite"/>
    </source>
</evidence>
<reference evidence="2" key="1">
    <citation type="submission" date="2021-05" db="EMBL/GenBank/DDBJ databases">
        <title>The genome of the haptophyte Pavlova lutheri (Diacronema luteri, Pavlovales) - a model for lipid biosynthesis in eukaryotic algae.</title>
        <authorList>
            <person name="Hulatt C.J."/>
            <person name="Posewitz M.C."/>
        </authorList>
    </citation>
    <scope>NUCLEOTIDE SEQUENCE</scope>
    <source>
        <strain evidence="2">NIVA-4/92</strain>
    </source>
</reference>
<keyword evidence="3" id="KW-1185">Reference proteome</keyword>
<feature type="compositionally biased region" description="Low complexity" evidence="1">
    <location>
        <begin position="33"/>
        <end position="47"/>
    </location>
</feature>
<organism evidence="2 3">
    <name type="scientific">Diacronema lutheri</name>
    <name type="common">Unicellular marine alga</name>
    <name type="synonym">Monochrysis lutheri</name>
    <dbReference type="NCBI Taxonomy" id="2081491"/>
    <lineage>
        <taxon>Eukaryota</taxon>
        <taxon>Haptista</taxon>
        <taxon>Haptophyta</taxon>
        <taxon>Pavlovophyceae</taxon>
        <taxon>Pavlovales</taxon>
        <taxon>Pavlovaceae</taxon>
        <taxon>Diacronema</taxon>
    </lineage>
</organism>
<dbReference type="AlphaFoldDB" id="A0A8J5XE89"/>
<evidence type="ECO:0000313" key="2">
    <source>
        <dbReference type="EMBL" id="KAG8461160.1"/>
    </source>
</evidence>
<feature type="compositionally biased region" description="Low complexity" evidence="1">
    <location>
        <begin position="110"/>
        <end position="126"/>
    </location>
</feature>
<feature type="compositionally biased region" description="Low complexity" evidence="1">
    <location>
        <begin position="76"/>
        <end position="85"/>
    </location>
</feature>
<feature type="compositionally biased region" description="Low complexity" evidence="1">
    <location>
        <begin position="699"/>
        <end position="708"/>
    </location>
</feature>
<evidence type="ECO:0000313" key="3">
    <source>
        <dbReference type="Proteomes" id="UP000751190"/>
    </source>
</evidence>
<sequence length="860" mass="84548">MLPLPINLPSMRKEYGERFDVAIVPKGPVWGRSAAPSVPPAGSAAHALPPECSAQLASSERMSRAPPEPVPRPNSLALGAAGGARADADVDARQTASACSDSTEARQALAREVAAPRSAPSASAVATGGGDAEWRRRDAPPGANAQPRAPLAQPAPPPAQPAWQREPIAAVPIAAQLNGSHGAAAASSGARARARAPGASASLVGAAEEIRDAFFQSSAVSVATSAFGLNGLSSSCASAGAAGGWRLGGGGCGVFERDVDKCDAFAAWAVPRGADGPAAGAGARAGAGVGADGKGAPPQVLRILNRAPPTTSAHAERAPRGNDGDGDGWGRVEAGGGSAHVHAGLWAQGGEASLRAKAPSVAHVDAAGRAHGASAAAVGARAAVSAASCEAAAPPAPPALYGGVGGGGGGGGSVCGGSGSGKLASLAAEQERHDVKSCSYEEARARIFGGAADGRDRGTRGDAGARGVARGDDHGARQAWPGRLVGAEGGAPIGKDRARAGGDGGHGRAERAPHGGRADRPADADARPAHGAPAPSPRAQPQPPAPPPAAQPAQAQAPKQTQRASDRRGHAGNTGAGTAGAGQNVAQCGVAATEPVAPPPVAGAQPPPRPRVVPRPAAPAVHEAEVGAQPAEAKPRGRKAKQQRQAARASADGATAADCNGGANGATDAPTAAAQRRTQREAGERQLAALKRQLEDLQLRQQQQQQQQPALSARHGTSAPPLRAARADTHGVGGGACGRGTARKAAGRARGKQALVSLAAPDGGSAALHAALVAEPPPCAPPPCAQRQAPQRGGRSPLVAGGGGALAVQPPGAVQDAWAPTSVAEVIQVAAAGHVQRRRRAGDVGSGSDDSSGDDGQVDQ</sequence>
<protein>
    <submittedName>
        <fullName evidence="2">Uncharacterized protein</fullName>
    </submittedName>
</protein>
<feature type="compositionally biased region" description="Low complexity" evidence="1">
    <location>
        <begin position="665"/>
        <end position="676"/>
    </location>
</feature>
<feature type="region of interest" description="Disordered" evidence="1">
    <location>
        <begin position="779"/>
        <end position="810"/>
    </location>
</feature>
<gene>
    <name evidence="2" type="ORF">KFE25_002349</name>
</gene>
<feature type="compositionally biased region" description="Basic and acidic residues" evidence="1">
    <location>
        <begin position="494"/>
        <end position="528"/>
    </location>
</feature>
<feature type="compositionally biased region" description="Pro residues" evidence="1">
    <location>
        <begin position="596"/>
        <end position="617"/>
    </location>
</feature>
<dbReference type="OMA" id="DPRDHEN"/>
<feature type="compositionally biased region" description="Basic and acidic residues" evidence="1">
    <location>
        <begin position="314"/>
        <end position="323"/>
    </location>
</feature>
<feature type="compositionally biased region" description="Low complexity" evidence="1">
    <location>
        <begin position="143"/>
        <end position="152"/>
    </location>
</feature>
<feature type="compositionally biased region" description="Acidic residues" evidence="1">
    <location>
        <begin position="851"/>
        <end position="860"/>
    </location>
</feature>
<accession>A0A8J5XE89</accession>
<feature type="region of interest" description="Disordered" evidence="1">
    <location>
        <begin position="309"/>
        <end position="331"/>
    </location>
</feature>
<proteinExistence type="predicted"/>
<name>A0A8J5XE89_DIALT</name>
<feature type="compositionally biased region" description="Low complexity" evidence="1">
    <location>
        <begin position="643"/>
        <end position="657"/>
    </location>
</feature>
<feature type="region of interest" description="Disordered" evidence="1">
    <location>
        <begin position="451"/>
        <end position="748"/>
    </location>
</feature>
<feature type="compositionally biased region" description="Low complexity" evidence="1">
    <location>
        <begin position="581"/>
        <end position="595"/>
    </location>
</feature>
<dbReference type="EMBL" id="JAGTXO010000027">
    <property type="protein sequence ID" value="KAG8461160.1"/>
    <property type="molecule type" value="Genomic_DNA"/>
</dbReference>
<feature type="region of interest" description="Disordered" evidence="1">
    <location>
        <begin position="832"/>
        <end position="860"/>
    </location>
</feature>
<feature type="region of interest" description="Disordered" evidence="1">
    <location>
        <begin position="33"/>
        <end position="162"/>
    </location>
</feature>
<dbReference type="Proteomes" id="UP000751190">
    <property type="component" value="Unassembled WGS sequence"/>
</dbReference>